<dbReference type="EMBL" id="LBWG01000020">
    <property type="protein sequence ID" value="KKR03733.1"/>
    <property type="molecule type" value="Genomic_DNA"/>
</dbReference>
<evidence type="ECO:0000313" key="3">
    <source>
        <dbReference type="Proteomes" id="UP000033935"/>
    </source>
</evidence>
<sequence>MLTINKGTAQLGLRTKEPSAQCTRFREPSPKKTLAGQGTRIRTHDTTCRQDRRRTHRANDRQHHEKPQGGSEGRQNL</sequence>
<dbReference type="AlphaFoldDB" id="A0A0G0MKR9"/>
<gene>
    <name evidence="2" type="ORF">UT30_C0020G0002</name>
</gene>
<feature type="compositionally biased region" description="Basic and acidic residues" evidence="1">
    <location>
        <begin position="57"/>
        <end position="67"/>
    </location>
</feature>
<feature type="region of interest" description="Disordered" evidence="1">
    <location>
        <begin position="1"/>
        <end position="77"/>
    </location>
</feature>
<reference evidence="2 3" key="1">
    <citation type="journal article" date="2015" name="Nature">
        <title>rRNA introns, odd ribosomes, and small enigmatic genomes across a large radiation of phyla.</title>
        <authorList>
            <person name="Brown C.T."/>
            <person name="Hug L.A."/>
            <person name="Thomas B.C."/>
            <person name="Sharon I."/>
            <person name="Castelle C.J."/>
            <person name="Singh A."/>
            <person name="Wilkins M.J."/>
            <person name="Williams K.H."/>
            <person name="Banfield J.F."/>
        </authorList>
    </citation>
    <scope>NUCLEOTIDE SEQUENCE [LARGE SCALE GENOMIC DNA]</scope>
</reference>
<comment type="caution">
    <text evidence="2">The sequence shown here is derived from an EMBL/GenBank/DDBJ whole genome shotgun (WGS) entry which is preliminary data.</text>
</comment>
<evidence type="ECO:0000313" key="2">
    <source>
        <dbReference type="EMBL" id="KKR03733.1"/>
    </source>
</evidence>
<accession>A0A0G0MKR9</accession>
<organism evidence="2 3">
    <name type="scientific">Candidatus Uhrbacteria bacterium GW2011_GWF2_39_13</name>
    <dbReference type="NCBI Taxonomy" id="1618995"/>
    <lineage>
        <taxon>Bacteria</taxon>
        <taxon>Candidatus Uhriibacteriota</taxon>
    </lineage>
</organism>
<name>A0A0G0MKR9_9BACT</name>
<evidence type="ECO:0000256" key="1">
    <source>
        <dbReference type="SAM" id="MobiDB-lite"/>
    </source>
</evidence>
<dbReference type="Proteomes" id="UP000033935">
    <property type="component" value="Unassembled WGS sequence"/>
</dbReference>
<protein>
    <submittedName>
        <fullName evidence="2">Uncharacterized protein</fullName>
    </submittedName>
</protein>
<proteinExistence type="predicted"/>